<accession>A0A852A2G7</accession>
<dbReference type="InterPro" id="IPR015947">
    <property type="entry name" value="PUA-like_sf"/>
</dbReference>
<sequence length="583" mass="64839">QGSTNVVYQAHHVSRSKRGQVVGTRGGFRGCTVWLTGLSGAGKTTIGFALEEYLVAHGIPCYSLDGDNVRHGLNKNLGFSAQDREENIRRIAEVARLFADAGLVCITSFISPFTKVRDRLNARKIHEAAGLPFFEIFVDAPLNICESRDVKGLYKKARAGEIKGFTGIDSEYEKPEAPELVLKTNVTSVSECIQQVVELLQAQNIVPQGSVKDVLELFVPEDKLSSVRAEAEKLPALEITKLDLQWVQVLSEGWATPLTGFMREAEYLQVLHFGTLLNGMDPLCPPLLPCGTLLKVAQVTLLFQGRRVAVLRRPEFFAHRKEERCARVWGTTCPRHPHIQMVMESGDWLVGGDLQVLEKIKWNDGLDQYRLTPLALKQKFREMNAGDSVMAHRAHTALSWHTGHTQLCHGTQGTHSSIMAHGAHTALSWLRSDTHSSVMAEIRHTQVCQGTQGTHSSVMAEIRHTQLCHGTQGTHSSVMAHRTHTALSWHTGHTQLCHSTQGTHSSVMAHRAHTALSWHTGHTQLSVLMSPVSVPHRHDDFDFISGTRMRKLAREGENPLDGFMAPKAWKVLTTYYQSLEKKN</sequence>
<dbReference type="Gene3D" id="3.40.50.300">
    <property type="entry name" value="P-loop containing nucleotide triphosphate hydrolases"/>
    <property type="match status" value="1"/>
</dbReference>
<dbReference type="PANTHER" id="PTHR11055">
    <property type="entry name" value="BIFUNCTIONAL 3'-PHOSPHOADENOSINE 5'-PHOSPHOSULFATE SYNTHASE"/>
    <property type="match status" value="1"/>
</dbReference>
<evidence type="ECO:0000256" key="3">
    <source>
        <dbReference type="ARBA" id="ARBA00022679"/>
    </source>
</evidence>
<proteinExistence type="inferred from homology"/>
<gene>
    <name evidence="10" type="primary">Papss2</name>
    <name evidence="10" type="ORF">CALORN_R09373</name>
</gene>
<dbReference type="Gene3D" id="3.10.400.10">
    <property type="entry name" value="Sulfate adenylyltransferase"/>
    <property type="match status" value="1"/>
</dbReference>
<dbReference type="GO" id="GO:0005524">
    <property type="term" value="F:ATP binding"/>
    <property type="evidence" value="ECO:0007669"/>
    <property type="project" value="UniProtKB-KW"/>
</dbReference>
<evidence type="ECO:0000256" key="5">
    <source>
        <dbReference type="ARBA" id="ARBA00022777"/>
    </source>
</evidence>
<dbReference type="GO" id="GO:0004781">
    <property type="term" value="F:sulfate adenylyltransferase (ATP) activity"/>
    <property type="evidence" value="ECO:0007669"/>
    <property type="project" value="InterPro"/>
</dbReference>
<dbReference type="SUPFAM" id="SSF52540">
    <property type="entry name" value="P-loop containing nucleoside triphosphate hydrolases"/>
    <property type="match status" value="1"/>
</dbReference>
<protein>
    <recommendedName>
        <fullName evidence="2">adenylyl-sulfate kinase</fullName>
        <ecNumber evidence="2">2.7.1.25</ecNumber>
    </recommendedName>
</protein>
<organism evidence="10 11">
    <name type="scientific">Calcarius ornatus</name>
    <name type="common">Chestnut-collared longspur</name>
    <dbReference type="NCBI Taxonomy" id="198940"/>
    <lineage>
        <taxon>Eukaryota</taxon>
        <taxon>Metazoa</taxon>
        <taxon>Chordata</taxon>
        <taxon>Craniata</taxon>
        <taxon>Vertebrata</taxon>
        <taxon>Euteleostomi</taxon>
        <taxon>Archelosauria</taxon>
        <taxon>Archosauria</taxon>
        <taxon>Dinosauria</taxon>
        <taxon>Saurischia</taxon>
        <taxon>Theropoda</taxon>
        <taxon>Coelurosauria</taxon>
        <taxon>Aves</taxon>
        <taxon>Neognathae</taxon>
        <taxon>Neoaves</taxon>
        <taxon>Telluraves</taxon>
        <taxon>Australaves</taxon>
        <taxon>Passeriformes</taxon>
        <taxon>Passeroidea</taxon>
        <taxon>Fringillidae</taxon>
        <taxon>Emberizinae</taxon>
        <taxon>Emberizini</taxon>
        <taxon>Calcarius</taxon>
    </lineage>
</organism>
<dbReference type="SUPFAM" id="SSF52374">
    <property type="entry name" value="Nucleotidylyl transferase"/>
    <property type="match status" value="1"/>
</dbReference>
<dbReference type="EMBL" id="WBNL01000477">
    <property type="protein sequence ID" value="NXE66184.1"/>
    <property type="molecule type" value="Genomic_DNA"/>
</dbReference>
<dbReference type="HAMAP" id="MF_00065">
    <property type="entry name" value="Adenylyl_sulf_kinase"/>
    <property type="match status" value="1"/>
</dbReference>
<dbReference type="Pfam" id="PF01747">
    <property type="entry name" value="ATP-sulfurylase"/>
    <property type="match status" value="1"/>
</dbReference>
<evidence type="ECO:0000259" key="9">
    <source>
        <dbReference type="Pfam" id="PF14306"/>
    </source>
</evidence>
<reference evidence="10" key="1">
    <citation type="submission" date="2019-09" db="EMBL/GenBank/DDBJ databases">
        <title>Bird 10,000 Genomes (B10K) Project - Family phase.</title>
        <authorList>
            <person name="Zhang G."/>
        </authorList>
    </citation>
    <scope>NUCLEOTIDE SEQUENCE</scope>
    <source>
        <strain evidence="10">B10K-DU-015-28</strain>
        <tissue evidence="10">Muscle</tissue>
    </source>
</reference>
<dbReference type="GO" id="GO:0000103">
    <property type="term" value="P:sulfate assimilation"/>
    <property type="evidence" value="ECO:0007669"/>
    <property type="project" value="InterPro"/>
</dbReference>
<feature type="domain" description="APS kinase" evidence="7">
    <location>
        <begin position="29"/>
        <end position="183"/>
    </location>
</feature>
<dbReference type="InterPro" id="IPR024951">
    <property type="entry name" value="Sulfurylase_cat_dom"/>
</dbReference>
<comment type="caution">
    <text evidence="10">The sequence shown here is derived from an EMBL/GenBank/DDBJ whole genome shotgun (WGS) entry which is preliminary data.</text>
</comment>
<name>A0A852A2G7_CALOR</name>
<dbReference type="AlphaFoldDB" id="A0A852A2G7"/>
<feature type="non-terminal residue" evidence="10">
    <location>
        <position position="1"/>
    </location>
</feature>
<evidence type="ECO:0000313" key="11">
    <source>
        <dbReference type="Proteomes" id="UP000603627"/>
    </source>
</evidence>
<dbReference type="EC" id="2.7.1.25" evidence="2"/>
<dbReference type="InterPro" id="IPR014729">
    <property type="entry name" value="Rossmann-like_a/b/a_fold"/>
</dbReference>
<dbReference type="Pfam" id="PF01583">
    <property type="entry name" value="APS_kinase"/>
    <property type="match status" value="1"/>
</dbReference>
<feature type="domain" description="ATP-sulfurylase PUA-like" evidence="9">
    <location>
        <begin position="207"/>
        <end position="358"/>
    </location>
</feature>
<dbReference type="FunFam" id="3.10.400.10:FF:000002">
    <property type="entry name" value="ATP sulfurylase 2"/>
    <property type="match status" value="1"/>
</dbReference>
<dbReference type="PANTHER" id="PTHR11055:SF16">
    <property type="entry name" value="BIFUNCTIONAL 3'-PHOSPHOADENOSINE 5'-PHOSPHOSULFATE SYNTHASE 2"/>
    <property type="match status" value="1"/>
</dbReference>
<dbReference type="NCBIfam" id="NF003013">
    <property type="entry name" value="PRK03846.1"/>
    <property type="match status" value="1"/>
</dbReference>
<keyword evidence="5" id="KW-0418">Kinase</keyword>
<dbReference type="InterPro" id="IPR027417">
    <property type="entry name" value="P-loop_NTPase"/>
</dbReference>
<feature type="non-terminal residue" evidence="10">
    <location>
        <position position="583"/>
    </location>
</feature>
<evidence type="ECO:0000259" key="8">
    <source>
        <dbReference type="Pfam" id="PF01747"/>
    </source>
</evidence>
<evidence type="ECO:0000256" key="1">
    <source>
        <dbReference type="ARBA" id="ARBA00004678"/>
    </source>
</evidence>
<dbReference type="SUPFAM" id="SSF88697">
    <property type="entry name" value="PUA domain-like"/>
    <property type="match status" value="1"/>
</dbReference>
<dbReference type="Gene3D" id="3.40.50.620">
    <property type="entry name" value="HUPs"/>
    <property type="match status" value="1"/>
</dbReference>
<evidence type="ECO:0000256" key="6">
    <source>
        <dbReference type="ARBA" id="ARBA00022840"/>
    </source>
</evidence>
<dbReference type="NCBIfam" id="TIGR00455">
    <property type="entry name" value="apsK"/>
    <property type="match status" value="1"/>
</dbReference>
<comment type="pathway">
    <text evidence="1">Sulfur metabolism.</text>
</comment>
<keyword evidence="4" id="KW-0547">Nucleotide-binding</keyword>
<keyword evidence="6" id="KW-0067">ATP-binding</keyword>
<evidence type="ECO:0000313" key="10">
    <source>
        <dbReference type="EMBL" id="NXE66184.1"/>
    </source>
</evidence>
<keyword evidence="11" id="KW-1185">Reference proteome</keyword>
<dbReference type="Pfam" id="PF14306">
    <property type="entry name" value="PUA_2"/>
    <property type="match status" value="1"/>
</dbReference>
<dbReference type="FunFam" id="3.40.50.300:FF:000212">
    <property type="entry name" value="Adenylyl-sulfate kinase"/>
    <property type="match status" value="1"/>
</dbReference>
<dbReference type="Proteomes" id="UP000603627">
    <property type="component" value="Unassembled WGS sequence"/>
</dbReference>
<evidence type="ECO:0000259" key="7">
    <source>
        <dbReference type="Pfam" id="PF01583"/>
    </source>
</evidence>
<evidence type="ECO:0000256" key="4">
    <source>
        <dbReference type="ARBA" id="ARBA00022741"/>
    </source>
</evidence>
<dbReference type="GO" id="GO:0050428">
    <property type="term" value="P:3'-phosphoadenosine 5'-phosphosulfate biosynthetic process"/>
    <property type="evidence" value="ECO:0007669"/>
    <property type="project" value="TreeGrafter"/>
</dbReference>
<feature type="domain" description="Sulphate adenylyltransferase catalytic" evidence="8">
    <location>
        <begin position="533"/>
        <end position="574"/>
    </location>
</feature>
<dbReference type="InterPro" id="IPR025980">
    <property type="entry name" value="ATP-Sase_PUA-like_dom"/>
</dbReference>
<keyword evidence="3" id="KW-0808">Transferase</keyword>
<evidence type="ECO:0000256" key="2">
    <source>
        <dbReference type="ARBA" id="ARBA00012121"/>
    </source>
</evidence>
<dbReference type="InterPro" id="IPR002891">
    <property type="entry name" value="APS"/>
</dbReference>
<dbReference type="InterPro" id="IPR059117">
    <property type="entry name" value="APS_kinase_dom"/>
</dbReference>
<dbReference type="GO" id="GO:0004020">
    <property type="term" value="F:adenylylsulfate kinase activity"/>
    <property type="evidence" value="ECO:0007669"/>
    <property type="project" value="UniProtKB-EC"/>
</dbReference>
<dbReference type="CDD" id="cd02027">
    <property type="entry name" value="APSK"/>
    <property type="match status" value="1"/>
</dbReference>